<dbReference type="AlphaFoldDB" id="A0AAW1QUZ5"/>
<dbReference type="EMBL" id="JALJOS010000026">
    <property type="protein sequence ID" value="KAK9825051.1"/>
    <property type="molecule type" value="Genomic_DNA"/>
</dbReference>
<reference evidence="3 4" key="1">
    <citation type="journal article" date="2024" name="Nat. Commun.">
        <title>Phylogenomics reveals the evolutionary origins of lichenization in chlorophyte algae.</title>
        <authorList>
            <person name="Puginier C."/>
            <person name="Libourel C."/>
            <person name="Otte J."/>
            <person name="Skaloud P."/>
            <person name="Haon M."/>
            <person name="Grisel S."/>
            <person name="Petersen M."/>
            <person name="Berrin J.G."/>
            <person name="Delaux P.M."/>
            <person name="Dal Grande F."/>
            <person name="Keller J."/>
        </authorList>
    </citation>
    <scope>NUCLEOTIDE SEQUENCE [LARGE SCALE GENOMIC DNA]</scope>
    <source>
        <strain evidence="3 4">SAG 2145</strain>
    </source>
</reference>
<comment type="caution">
    <text evidence="3">The sequence shown here is derived from an EMBL/GenBank/DDBJ whole genome shotgun (WGS) entry which is preliminary data.</text>
</comment>
<accession>A0AAW1QUZ5</accession>
<keyword evidence="1" id="KW-0812">Transmembrane</keyword>
<evidence type="ECO:0000313" key="3">
    <source>
        <dbReference type="EMBL" id="KAK9825051.1"/>
    </source>
</evidence>
<sequence>MRVHTRGGGSNALERPAHKGVGSVPFVIDTCKPWSTCAALQRSPTRTSTPSIYHKGRRPCNSCTRVDSQQTTDKARNAHTGLTKLQPAEPTDPLAGVTASLYTFAAWCLLKWAVPMSIATLGHYSSAEELDAAAWALALTIQLALDAASLWAIIRIISPYGLQTSFRMQQRGLTAGALSSVLLLAVLTGASVALGRSHVDLQPDVSTALENGNSLVRAAAVFDLGLAGPLLEEILFRGLLLSALLVLLPDFWAVCISAAVFSTFHLDPSALAFNILLGLTFGAANLKGARSIWASALPHSTYNLTLLILKMHR</sequence>
<feature type="domain" description="CAAX prenyl protease 2/Lysostaphin resistance protein A-like" evidence="2">
    <location>
        <begin position="221"/>
        <end position="304"/>
    </location>
</feature>
<feature type="transmembrane region" description="Helical" evidence="1">
    <location>
        <begin position="238"/>
        <end position="264"/>
    </location>
</feature>
<dbReference type="PANTHER" id="PTHR43592">
    <property type="entry name" value="CAAX AMINO TERMINAL PROTEASE"/>
    <property type="match status" value="1"/>
</dbReference>
<evidence type="ECO:0000259" key="2">
    <source>
        <dbReference type="Pfam" id="PF02517"/>
    </source>
</evidence>
<dbReference type="InterPro" id="IPR003675">
    <property type="entry name" value="Rce1/LyrA-like_dom"/>
</dbReference>
<gene>
    <name evidence="3" type="ORF">WJX74_003849</name>
</gene>
<protein>
    <recommendedName>
        <fullName evidence="2">CAAX prenyl protease 2/Lysostaphin resistance protein A-like domain-containing protein</fullName>
    </recommendedName>
</protein>
<keyword evidence="4" id="KW-1185">Reference proteome</keyword>
<organism evidence="3 4">
    <name type="scientific">Apatococcus lobatus</name>
    <dbReference type="NCBI Taxonomy" id="904363"/>
    <lineage>
        <taxon>Eukaryota</taxon>
        <taxon>Viridiplantae</taxon>
        <taxon>Chlorophyta</taxon>
        <taxon>core chlorophytes</taxon>
        <taxon>Trebouxiophyceae</taxon>
        <taxon>Chlorellales</taxon>
        <taxon>Chlorellaceae</taxon>
        <taxon>Apatococcus</taxon>
    </lineage>
</organism>
<name>A0AAW1QUZ5_9CHLO</name>
<keyword evidence="1" id="KW-0472">Membrane</keyword>
<dbReference type="Pfam" id="PF02517">
    <property type="entry name" value="Rce1-like"/>
    <property type="match status" value="1"/>
</dbReference>
<dbReference type="GO" id="GO:0004175">
    <property type="term" value="F:endopeptidase activity"/>
    <property type="evidence" value="ECO:0007669"/>
    <property type="project" value="UniProtKB-ARBA"/>
</dbReference>
<keyword evidence="1" id="KW-1133">Transmembrane helix</keyword>
<evidence type="ECO:0000313" key="4">
    <source>
        <dbReference type="Proteomes" id="UP001438707"/>
    </source>
</evidence>
<feature type="transmembrane region" description="Helical" evidence="1">
    <location>
        <begin position="175"/>
        <end position="194"/>
    </location>
</feature>
<proteinExistence type="predicted"/>
<feature type="transmembrane region" description="Helical" evidence="1">
    <location>
        <begin position="94"/>
        <end position="114"/>
    </location>
</feature>
<dbReference type="GO" id="GO:0080120">
    <property type="term" value="P:CAAX-box protein maturation"/>
    <property type="evidence" value="ECO:0007669"/>
    <property type="project" value="UniProtKB-ARBA"/>
</dbReference>
<feature type="transmembrane region" description="Helical" evidence="1">
    <location>
        <begin position="134"/>
        <end position="154"/>
    </location>
</feature>
<evidence type="ECO:0000256" key="1">
    <source>
        <dbReference type="SAM" id="Phobius"/>
    </source>
</evidence>
<dbReference type="Proteomes" id="UP001438707">
    <property type="component" value="Unassembled WGS sequence"/>
</dbReference>
<dbReference type="PANTHER" id="PTHR43592:SF15">
    <property type="entry name" value="CAAX AMINO TERMINAL PROTEASE FAMILY PROTEIN"/>
    <property type="match status" value="1"/>
</dbReference>